<comment type="caution">
    <text evidence="1">The sequence shown here is derived from an EMBL/GenBank/DDBJ whole genome shotgun (WGS) entry which is preliminary data.</text>
</comment>
<dbReference type="EMBL" id="JASBWU010000008">
    <property type="protein sequence ID" value="KAJ9119763.1"/>
    <property type="molecule type" value="Genomic_DNA"/>
</dbReference>
<accession>A0ACC2X835</accession>
<sequence>MGSASLMQTNDADDESDSSDEDSAEESDSEAEDDKDTKTAPTASSSAPMTASRHAELLAQLTSFVKGPAEDVEVDGVGYITEDSDEGELEEDMMDEGEVDIVMDGQAVDLNALRELMNAKKREEEMPTTTTMTTTTSQGKPKQEQADTSSSSDSSSSDSDSSDSDEESSALPARLAQVEMLSDYEEEEETPSGPLKTEHEILEEPVQVPPFQRLGQGARVILAGEVVSFIKDPGLGVWEQWQRAQKLKEEEEASVKQEEGEKVGVEEETKVEEAVDAVVKSEEESGQISETVEPVAQPGQVEVEVKVEVSETLLTDVNAATPAKEESVNSTTITAAQPEPPAEQKPLIASDAQAPTTTTTNKRARNRAGKRRPNDAGKGKQSGKPNGPPAPKSSGTVVVQALRPPAGTVKGGTDRLDEDGWLLDGSVICTGEGEAVAVVSTRGDAWLGFPIGVSVADWPSTCRFRSQKCLVRQHNHSTC</sequence>
<dbReference type="Proteomes" id="UP001243375">
    <property type="component" value="Unassembled WGS sequence"/>
</dbReference>
<reference evidence="1" key="1">
    <citation type="submission" date="2023-04" db="EMBL/GenBank/DDBJ databases">
        <title>Draft Genome sequencing of Naganishia species isolated from polar environments using Oxford Nanopore Technology.</title>
        <authorList>
            <person name="Leo P."/>
            <person name="Venkateswaran K."/>
        </authorList>
    </citation>
    <scope>NUCLEOTIDE SEQUENCE</scope>
    <source>
        <strain evidence="1">MNA-CCFEE 5425</strain>
    </source>
</reference>
<keyword evidence="2" id="KW-1185">Reference proteome</keyword>
<evidence type="ECO:0000313" key="2">
    <source>
        <dbReference type="Proteomes" id="UP001243375"/>
    </source>
</evidence>
<proteinExistence type="predicted"/>
<name>A0ACC2X835_9TREE</name>
<evidence type="ECO:0000313" key="1">
    <source>
        <dbReference type="EMBL" id="KAJ9119763.1"/>
    </source>
</evidence>
<gene>
    <name evidence="1" type="ORF">QFC22_003473</name>
</gene>
<organism evidence="1 2">
    <name type="scientific">Naganishia vaughanmartiniae</name>
    <dbReference type="NCBI Taxonomy" id="1424756"/>
    <lineage>
        <taxon>Eukaryota</taxon>
        <taxon>Fungi</taxon>
        <taxon>Dikarya</taxon>
        <taxon>Basidiomycota</taxon>
        <taxon>Agaricomycotina</taxon>
        <taxon>Tremellomycetes</taxon>
        <taxon>Filobasidiales</taxon>
        <taxon>Filobasidiaceae</taxon>
        <taxon>Naganishia</taxon>
    </lineage>
</organism>
<protein>
    <submittedName>
        <fullName evidence="1">Uncharacterized protein</fullName>
    </submittedName>
</protein>